<name>A0ABT9AK91_9BACT</name>
<protein>
    <submittedName>
        <fullName evidence="1">Uncharacterized protein</fullName>
    </submittedName>
</protein>
<proteinExistence type="predicted"/>
<reference evidence="1" key="1">
    <citation type="submission" date="2023-07" db="EMBL/GenBank/DDBJ databases">
        <authorList>
            <person name="Kim M.K."/>
        </authorList>
    </citation>
    <scope>NUCLEOTIDE SEQUENCE</scope>
    <source>
        <strain evidence="1">M29</strain>
    </source>
</reference>
<dbReference type="EMBL" id="JAUQSX010000024">
    <property type="protein sequence ID" value="MDO7849887.1"/>
    <property type="molecule type" value="Genomic_DNA"/>
</dbReference>
<dbReference type="RefSeq" id="WP_305014547.1">
    <property type="nucleotide sequence ID" value="NZ_JAUQSX010000024.1"/>
</dbReference>
<organism evidence="1 2">
    <name type="scientific">Hymenobacter mellowenesis</name>
    <dbReference type="NCBI Taxonomy" id="3063995"/>
    <lineage>
        <taxon>Bacteria</taxon>
        <taxon>Pseudomonadati</taxon>
        <taxon>Bacteroidota</taxon>
        <taxon>Cytophagia</taxon>
        <taxon>Cytophagales</taxon>
        <taxon>Hymenobacteraceae</taxon>
        <taxon>Hymenobacter</taxon>
    </lineage>
</organism>
<comment type="caution">
    <text evidence="1">The sequence shown here is derived from an EMBL/GenBank/DDBJ whole genome shotgun (WGS) entry which is preliminary data.</text>
</comment>
<evidence type="ECO:0000313" key="2">
    <source>
        <dbReference type="Proteomes" id="UP001167796"/>
    </source>
</evidence>
<keyword evidence="2" id="KW-1185">Reference proteome</keyword>
<dbReference type="Proteomes" id="UP001167796">
    <property type="component" value="Unassembled WGS sequence"/>
</dbReference>
<evidence type="ECO:0000313" key="1">
    <source>
        <dbReference type="EMBL" id="MDO7849887.1"/>
    </source>
</evidence>
<accession>A0ABT9AK91</accession>
<gene>
    <name evidence="1" type="ORF">Q5H92_26240</name>
</gene>
<sequence length="54" mass="5648">MDTHTTHLQLVFLASTVSPAWVTGWAFTATPAPLPRPVPANAAPARIRLAVVGA</sequence>